<comment type="similarity">
    <text evidence="2">Belongs to the bacterial solute-binding protein 1 family.</text>
</comment>
<proteinExistence type="inferred from homology"/>
<comment type="subcellular location">
    <subcellularLocation>
        <location evidence="1">Cell envelope</location>
    </subcellularLocation>
</comment>
<evidence type="ECO:0000256" key="1">
    <source>
        <dbReference type="ARBA" id="ARBA00004196"/>
    </source>
</evidence>
<keyword evidence="8" id="KW-1185">Reference proteome</keyword>
<organism evidence="7 8">
    <name type="scientific">Thermosipho ferrireducens</name>
    <dbReference type="NCBI Taxonomy" id="2571116"/>
    <lineage>
        <taxon>Bacteria</taxon>
        <taxon>Thermotogati</taxon>
        <taxon>Thermotogota</taxon>
        <taxon>Thermotogae</taxon>
        <taxon>Thermotogales</taxon>
        <taxon>Fervidobacteriaceae</taxon>
        <taxon>Thermosipho</taxon>
    </lineage>
</organism>
<name>A0ABX7S8I4_9BACT</name>
<evidence type="ECO:0000256" key="6">
    <source>
        <dbReference type="ARBA" id="ARBA00049753"/>
    </source>
</evidence>
<evidence type="ECO:0000313" key="7">
    <source>
        <dbReference type="EMBL" id="QTA38213.1"/>
    </source>
</evidence>
<evidence type="ECO:0000256" key="3">
    <source>
        <dbReference type="ARBA" id="ARBA00022448"/>
    </source>
</evidence>
<protein>
    <recommendedName>
        <fullName evidence="6">Probable sugar-binding periplasmic protein</fullName>
    </recommendedName>
</protein>
<sequence length="416" mass="46585">MKRFIIVLGIMFIAFGMVFAAENALEIFSWWTGGGEEEGLMALFKLFNQYYPDVKIINAAVAGGAGTNAKAVLKTRMLGGNPPDSFQVHAGMELTDTYVIPGLMEPITDLLKEVGAYDKFPKALIDIVSYKGEVYSVPVNVHRANVVFYNKEIAKKIGMTKEPTTWTEFLMYLDKAQKMGYVGIALGDKNKWTSLHLFESIMLAELGPEKYNKLWKGEASFNDPAIKRALSIMKDILKYVNADHSALTWQDATRMVFEGKAFSNMMGDWAEGYLKTLGWKPGKEFGWFALPGTQNAFMLVSDTFGLPKNAPHRENAIKWLKFLATVEAQDTFNPIKGSIPARVDADKSKYDVYLQWSMKDFSTKAISPSIIHGSAAPEAFATALMDAINKFVTEQDVNKTFKEILWIAEDNDYLID</sequence>
<dbReference type="EMBL" id="CP071446">
    <property type="protein sequence ID" value="QTA38213.1"/>
    <property type="molecule type" value="Genomic_DNA"/>
</dbReference>
<dbReference type="PANTHER" id="PTHR43649:SF28">
    <property type="entry name" value="BINDING PROTEIN COMPONENT OF ABC SUGAR TRANSPORTER-RELATED"/>
    <property type="match status" value="1"/>
</dbReference>
<dbReference type="PANTHER" id="PTHR43649">
    <property type="entry name" value="ARABINOSE-BINDING PROTEIN-RELATED"/>
    <property type="match status" value="1"/>
</dbReference>
<dbReference type="SUPFAM" id="SSF53850">
    <property type="entry name" value="Periplasmic binding protein-like II"/>
    <property type="match status" value="1"/>
</dbReference>
<evidence type="ECO:0000313" key="8">
    <source>
        <dbReference type="Proteomes" id="UP000671862"/>
    </source>
</evidence>
<reference evidence="7 8" key="1">
    <citation type="submission" date="2021-03" db="EMBL/GenBank/DDBJ databases">
        <title>Thermosipho ferrireducens sp.nov., an anaerobic thermophilic iron-reducing bacterium isolated from a deep-sea hydrothermal sulfide deposits.</title>
        <authorList>
            <person name="Zeng X."/>
            <person name="Chen Y."/>
            <person name="Shao Z."/>
        </authorList>
    </citation>
    <scope>NUCLEOTIDE SEQUENCE [LARGE SCALE GENOMIC DNA]</scope>
    <source>
        <strain evidence="7 8">JL129W03</strain>
    </source>
</reference>
<keyword evidence="4" id="KW-0732">Signal</keyword>
<evidence type="ECO:0000256" key="2">
    <source>
        <dbReference type="ARBA" id="ARBA00008520"/>
    </source>
</evidence>
<dbReference type="InterPro" id="IPR006059">
    <property type="entry name" value="SBP"/>
</dbReference>
<dbReference type="Gene3D" id="3.40.190.10">
    <property type="entry name" value="Periplasmic binding protein-like II"/>
    <property type="match status" value="2"/>
</dbReference>
<dbReference type="RefSeq" id="WP_207566933.1">
    <property type="nucleotide sequence ID" value="NZ_CP071446.1"/>
</dbReference>
<accession>A0ABX7S8I4</accession>
<evidence type="ECO:0000256" key="5">
    <source>
        <dbReference type="ARBA" id="ARBA00049629"/>
    </source>
</evidence>
<comment type="function">
    <text evidence="5">Part of a binding-protein-dependent transport system for a sugar.</text>
</comment>
<dbReference type="Pfam" id="PF01547">
    <property type="entry name" value="SBP_bac_1"/>
    <property type="match status" value="1"/>
</dbReference>
<evidence type="ECO:0000256" key="4">
    <source>
        <dbReference type="ARBA" id="ARBA00022729"/>
    </source>
</evidence>
<dbReference type="Proteomes" id="UP000671862">
    <property type="component" value="Chromosome"/>
</dbReference>
<gene>
    <name evidence="7" type="ORF">JYK00_01335</name>
</gene>
<keyword evidence="3" id="KW-0813">Transport</keyword>
<dbReference type="InterPro" id="IPR050490">
    <property type="entry name" value="Bact_solute-bd_prot1"/>
</dbReference>